<sequence length="278" mass="31756">MRHGESCRSGTRRRRIVLLAAMPSVRLATEEESEVSSSFAPDLVDRIEKIRAAFEEGALGEKAHEKHPGLPLSSRENYLYFTLAPALNYQRQSHQLWRAAEKTFHDPATAFVYEPSLVGEVTDDELRRALTTHALATRPVRHTETWRRLCGTLAAHYHADPREFLASCDWDVVAILDGLKRDRKRFPVLSGPKMSNYWLFILSRYTDVKFENMHEVSIIPDIHVKRATERLGVVEDASLHTTEMIADIWRAGLRGTGIMPSQLHGPLWFWSRAGFPEL</sequence>
<evidence type="ECO:0000313" key="1">
    <source>
        <dbReference type="EMBL" id="MDT0348124.1"/>
    </source>
</evidence>
<gene>
    <name evidence="1" type="ORF">RM445_01120</name>
</gene>
<accession>A0ABU2N2L4</accession>
<dbReference type="Proteomes" id="UP001183202">
    <property type="component" value="Unassembled WGS sequence"/>
</dbReference>
<keyword evidence="2" id="KW-1185">Reference proteome</keyword>
<organism evidence="1 2">
    <name type="scientific">Pseudonocardia charpentierae</name>
    <dbReference type="NCBI Taxonomy" id="3075545"/>
    <lineage>
        <taxon>Bacteria</taxon>
        <taxon>Bacillati</taxon>
        <taxon>Actinomycetota</taxon>
        <taxon>Actinomycetes</taxon>
        <taxon>Pseudonocardiales</taxon>
        <taxon>Pseudonocardiaceae</taxon>
        <taxon>Pseudonocardia</taxon>
    </lineage>
</organism>
<evidence type="ECO:0000313" key="2">
    <source>
        <dbReference type="Proteomes" id="UP001183202"/>
    </source>
</evidence>
<proteinExistence type="predicted"/>
<comment type="caution">
    <text evidence="1">The sequence shown here is derived from an EMBL/GenBank/DDBJ whole genome shotgun (WGS) entry which is preliminary data.</text>
</comment>
<protein>
    <recommendedName>
        <fullName evidence="3">TIGR02757 family protein</fullName>
    </recommendedName>
</protein>
<dbReference type="EMBL" id="JAVREJ010000001">
    <property type="protein sequence ID" value="MDT0348124.1"/>
    <property type="molecule type" value="Genomic_DNA"/>
</dbReference>
<dbReference type="RefSeq" id="WP_311554023.1">
    <property type="nucleotide sequence ID" value="NZ_JAVREJ010000001.1"/>
</dbReference>
<name>A0ABU2N2L4_9PSEU</name>
<reference evidence="2" key="1">
    <citation type="submission" date="2023-07" db="EMBL/GenBank/DDBJ databases">
        <title>30 novel species of actinomycetes from the DSMZ collection.</title>
        <authorList>
            <person name="Nouioui I."/>
        </authorList>
    </citation>
    <scope>NUCLEOTIDE SEQUENCE [LARGE SCALE GENOMIC DNA]</scope>
    <source>
        <strain evidence="2">DSM 45834</strain>
    </source>
</reference>
<evidence type="ECO:0008006" key="3">
    <source>
        <dbReference type="Google" id="ProtNLM"/>
    </source>
</evidence>